<evidence type="ECO:0000256" key="2">
    <source>
        <dbReference type="ARBA" id="ARBA00004922"/>
    </source>
</evidence>
<comment type="function">
    <text evidence="10">Mannosyltransferase that operates in the biosynthetic pathway of dolichol-linked oligosaccharides, the glycan precursors employed in protein asparagine (N)-glycosylation. The assembly of dolichol-linked oligosaccharides begins on the cytosolic side of the endoplasmic reticulum membrane and finishes in its lumen. The sequential addition of sugars to dolichol pyrophosphate produces dolichol-linked oligosaccharides containing fourteen sugars, including two GlcNAcs, nine mannoses and three glucoses. Once assembled, the oligosaccharide is transferred from the lipid to nascent proteins by oligosaccharyltransferases. In the lumen of the endoplasmic reticulum, adds the eighth mannose residue in an alpha-1,6 linkage onto Man(7)GlcNAc(2)-PP-dolichol to produce Man(8)GlcNAc(2)-PP-dolichol.</text>
</comment>
<evidence type="ECO:0000256" key="11">
    <source>
        <dbReference type="ARBA" id="ARBA00048899"/>
    </source>
</evidence>
<keyword evidence="6 12" id="KW-0812">Transmembrane</keyword>
<evidence type="ECO:0000313" key="13">
    <source>
        <dbReference type="EMBL" id="CAG4645474.1"/>
    </source>
</evidence>
<evidence type="ECO:0000256" key="3">
    <source>
        <dbReference type="ARBA" id="ARBA00007063"/>
    </source>
</evidence>
<comment type="similarity">
    <text evidence="3 12">Belongs to the glycosyltransferase 22 family.</text>
</comment>
<keyword evidence="5" id="KW-0808">Transferase</keyword>
<evidence type="ECO:0000256" key="10">
    <source>
        <dbReference type="ARBA" id="ARBA00044721"/>
    </source>
</evidence>
<feature type="transmembrane region" description="Helical" evidence="12">
    <location>
        <begin position="26"/>
        <end position="47"/>
    </location>
</feature>
<evidence type="ECO:0000256" key="9">
    <source>
        <dbReference type="ARBA" id="ARBA00023136"/>
    </source>
</evidence>
<feature type="transmembrane region" description="Helical" evidence="12">
    <location>
        <begin position="88"/>
        <end position="106"/>
    </location>
</feature>
<gene>
    <name evidence="13" type="primary">EOG090X04MD</name>
</gene>
<feature type="transmembrane region" description="Helical" evidence="12">
    <location>
        <begin position="275"/>
        <end position="294"/>
    </location>
</feature>
<comment type="pathway">
    <text evidence="2">Protein modification; protein glycosylation.</text>
</comment>
<feature type="transmembrane region" description="Helical" evidence="12">
    <location>
        <begin position="59"/>
        <end position="76"/>
    </location>
</feature>
<dbReference type="PANTHER" id="PTHR22760">
    <property type="entry name" value="GLYCOSYLTRANSFERASE"/>
    <property type="match status" value="1"/>
</dbReference>
<feature type="transmembrane region" description="Helical" evidence="12">
    <location>
        <begin position="113"/>
        <end position="129"/>
    </location>
</feature>
<proteinExistence type="inferred from homology"/>
<dbReference type="GO" id="GO:0005789">
    <property type="term" value="C:endoplasmic reticulum membrane"/>
    <property type="evidence" value="ECO:0007669"/>
    <property type="project" value="UniProtKB-SubCell"/>
</dbReference>
<dbReference type="Pfam" id="PF03901">
    <property type="entry name" value="Glyco_transf_22"/>
    <property type="match status" value="1"/>
</dbReference>
<feature type="transmembrane region" description="Helical" evidence="12">
    <location>
        <begin position="135"/>
        <end position="159"/>
    </location>
</feature>
<name>A0A9N6WVP5_9CRUS</name>
<evidence type="ECO:0000256" key="8">
    <source>
        <dbReference type="ARBA" id="ARBA00022989"/>
    </source>
</evidence>
<evidence type="ECO:0000256" key="7">
    <source>
        <dbReference type="ARBA" id="ARBA00022824"/>
    </source>
</evidence>
<organism evidence="13">
    <name type="scientific">Lynceus sp. MCZ IZ 141354</name>
    <dbReference type="NCBI Taxonomy" id="1930659"/>
    <lineage>
        <taxon>Eukaryota</taxon>
        <taxon>Metazoa</taxon>
        <taxon>Ecdysozoa</taxon>
        <taxon>Arthropoda</taxon>
        <taxon>Crustacea</taxon>
        <taxon>Branchiopoda</taxon>
        <taxon>Diplostraca</taxon>
        <taxon>Laevicaudata</taxon>
        <taxon>Lynceidae</taxon>
        <taxon>Lynceus</taxon>
    </lineage>
</organism>
<dbReference type="EMBL" id="OC988819">
    <property type="protein sequence ID" value="CAG4645474.1"/>
    <property type="molecule type" value="Genomic_DNA"/>
</dbReference>
<feature type="transmembrane region" description="Helical" evidence="12">
    <location>
        <begin position="222"/>
        <end position="244"/>
    </location>
</feature>
<comment type="catalytic activity">
    <reaction evidence="11">
        <text>an alpha-D-Man-(1-&gt;2)-alpha-D-Man-(1-&gt;2)-alpha-D-Man-(1-&gt;3)-[alpha-D-Man-(1-&gt;2)-alpha-D-Man-(1-&gt;3)-alpha-D-Man-(1-&gt;6)]-beta-D-Man-(1-&gt;4)-beta-D-GlcNAc-(1-&gt;4)-alpha-D-GlcNAc-diphospho-di-trans,poly-cis-dolichol + a di-trans,poly-cis-dolichyl beta-D-mannosyl phosphate = an alpha-D-Man-(1-&gt;2)-alpha-D-Man-(1-&gt;2)-alpha-D-Man-(1-&gt;3)-[alpha-D-Man-(1-&gt;2)-alpha-D-Man-(1-&gt;3)-[alpha-D-Man-(1-&gt;6)]-alpha-D-Man-(1-&gt;6)]-beta-D-Man-(1-&gt;4)-beta-D-GlcNAc-(1-&gt;4)-alpha-D-GlcNAc-diphospho-di-trans,poly-cis-dolichol + a di-trans,poly-cis-dolichyl phosphate + H(+)</text>
        <dbReference type="Rhea" id="RHEA:29535"/>
        <dbReference type="Rhea" id="RHEA-COMP:19498"/>
        <dbReference type="Rhea" id="RHEA-COMP:19501"/>
        <dbReference type="Rhea" id="RHEA-COMP:19518"/>
        <dbReference type="Rhea" id="RHEA-COMP:19519"/>
        <dbReference type="ChEBI" id="CHEBI:15378"/>
        <dbReference type="ChEBI" id="CHEBI:57683"/>
        <dbReference type="ChEBI" id="CHEBI:58211"/>
        <dbReference type="ChEBI" id="CHEBI:132517"/>
        <dbReference type="ChEBI" id="CHEBI:132519"/>
        <dbReference type="EC" id="2.4.1.260"/>
    </reaction>
    <physiologicalReaction direction="left-to-right" evidence="11">
        <dbReference type="Rhea" id="RHEA:29536"/>
    </physiologicalReaction>
</comment>
<accession>A0A9N6WVP5</accession>
<keyword evidence="7 12" id="KW-0256">Endoplasmic reticulum</keyword>
<dbReference type="GO" id="GO:0052917">
    <property type="term" value="F:dol-P-Man:Man(7)GlcNAc(2)-PP-Dol alpha-1,6-mannosyltransferase activity"/>
    <property type="evidence" value="ECO:0007669"/>
    <property type="project" value="UniProtKB-EC"/>
</dbReference>
<dbReference type="EC" id="2.4.1.-" evidence="12"/>
<reference evidence="13" key="1">
    <citation type="submission" date="2021-04" db="EMBL/GenBank/DDBJ databases">
        <authorList>
            <person name="Cornetti L."/>
        </authorList>
    </citation>
    <scope>NUCLEOTIDE SEQUENCE</scope>
</reference>
<evidence type="ECO:0000256" key="6">
    <source>
        <dbReference type="ARBA" id="ARBA00022692"/>
    </source>
</evidence>
<evidence type="ECO:0000256" key="4">
    <source>
        <dbReference type="ARBA" id="ARBA00022676"/>
    </source>
</evidence>
<protein>
    <recommendedName>
        <fullName evidence="12">Mannosyltransferase</fullName>
        <ecNumber evidence="12">2.4.1.-</ecNumber>
    </recommendedName>
</protein>
<sequence length="504" mass="57395">MFKLCMIFCTITSIWNYDHHDFPGVVPRTFIGSFFVSYLASPLVFLFRFLDVRKLYSLYIVRGILGLMVVFCFRSLQNTVKEKLGPGVSNWMMLITISQFHFMFYCSRPLPNIMAMPLVLLAISSWIRGQHSRFIFSAGIAVLIFRSELMMLLGLPILIELASRRLHFKKLLKVGIVSGVSLILTTVLLDSFFWMRWLWPEGEVFYFNTILNKSSDWGTLPFFWYFYSAIPRAMLLSVVLVPVGAYLESRIRMLVFICIAFVMVYSLLPHKELRFILYVVPLLNIAAACAADRWWTNRFKGKWQGLLALCAALHLIINGTATVFLLLVSSWNYPGGVALATFHALVDPGEPYVNIHIDNLAAQTGITRFGELNSHWSYNKSEDLKPGSEEMFHFTHLIIEAKNRYSRSLKPYSESHEVLAVIEGFSHTDLQEDTNTFGEHYVELEAERVNADTADETSVSVGFEAGKDAVEDKVLDHEVLPPLNEDLETNTSTLLLDAIDKTTS</sequence>
<evidence type="ECO:0000256" key="12">
    <source>
        <dbReference type="RuleBase" id="RU363075"/>
    </source>
</evidence>
<evidence type="ECO:0000256" key="1">
    <source>
        <dbReference type="ARBA" id="ARBA00004477"/>
    </source>
</evidence>
<dbReference type="AlphaFoldDB" id="A0A9N6WVP5"/>
<dbReference type="PANTHER" id="PTHR22760:SF1">
    <property type="entry name" value="DOL-P-MAN:MAN(7)GLCNAC(2)-PP-DOL ALPHA-1,6-MANNOSYLTRANSFERASE"/>
    <property type="match status" value="1"/>
</dbReference>
<keyword evidence="8 12" id="KW-1133">Transmembrane helix</keyword>
<feature type="transmembrane region" description="Helical" evidence="12">
    <location>
        <begin position="251"/>
        <end position="269"/>
    </location>
</feature>
<dbReference type="GO" id="GO:0006487">
    <property type="term" value="P:protein N-linked glycosylation"/>
    <property type="evidence" value="ECO:0007669"/>
    <property type="project" value="TreeGrafter"/>
</dbReference>
<evidence type="ECO:0000256" key="5">
    <source>
        <dbReference type="ARBA" id="ARBA00022679"/>
    </source>
</evidence>
<comment type="subcellular location">
    <subcellularLocation>
        <location evidence="1 12">Endoplasmic reticulum membrane</location>
        <topology evidence="1 12">Multi-pass membrane protein</topology>
    </subcellularLocation>
</comment>
<keyword evidence="9 12" id="KW-0472">Membrane</keyword>
<feature type="transmembrane region" description="Helical" evidence="12">
    <location>
        <begin position="171"/>
        <end position="195"/>
    </location>
</feature>
<dbReference type="InterPro" id="IPR005599">
    <property type="entry name" value="GPI_mannosylTrfase"/>
</dbReference>
<keyword evidence="4 12" id="KW-0328">Glycosyltransferase</keyword>
<feature type="transmembrane region" description="Helical" evidence="12">
    <location>
        <begin position="306"/>
        <end position="328"/>
    </location>
</feature>